<reference evidence="3 4" key="1">
    <citation type="submission" date="2023-05" db="EMBL/GenBank/DDBJ databases">
        <title>Xanthomonas rydalmerenesis sp. nov., a novel Xanthomonas species isolated from Fragaria x ananassa.</title>
        <authorList>
            <person name="McKnight D.J.E."/>
            <person name="Wong-Bajracharya J."/>
            <person name="Okoh E.B."/>
            <person name="Snijders F."/>
            <person name="Lidbetter F."/>
            <person name="Webster J."/>
            <person name="Djordjevic S.P."/>
            <person name="Bogema D.R."/>
            <person name="Chapman T.A."/>
        </authorList>
    </citation>
    <scope>NUCLEOTIDE SEQUENCE [LARGE SCALE GENOMIC DNA]</scope>
    <source>
        <strain evidence="3 4">DAR34883</strain>
    </source>
</reference>
<feature type="region of interest" description="Disordered" evidence="1">
    <location>
        <begin position="57"/>
        <end position="107"/>
    </location>
</feature>
<dbReference type="RefSeq" id="WP_255421547.1">
    <property type="nucleotide sequence ID" value="NZ_CP126170.1"/>
</dbReference>
<evidence type="ECO:0000313" key="3">
    <source>
        <dbReference type="EMBL" id="WOS41963.1"/>
    </source>
</evidence>
<feature type="transmembrane region" description="Helical" evidence="2">
    <location>
        <begin position="513"/>
        <end position="530"/>
    </location>
</feature>
<dbReference type="InterPro" id="IPR001623">
    <property type="entry name" value="DnaJ_domain"/>
</dbReference>
<evidence type="ECO:0000256" key="2">
    <source>
        <dbReference type="SAM" id="Phobius"/>
    </source>
</evidence>
<feature type="transmembrane region" description="Helical" evidence="2">
    <location>
        <begin position="536"/>
        <end position="552"/>
    </location>
</feature>
<organism evidence="3 4">
    <name type="scientific">Xanthomonas rydalmerensis</name>
    <dbReference type="NCBI Taxonomy" id="3046274"/>
    <lineage>
        <taxon>Bacteria</taxon>
        <taxon>Pseudomonadati</taxon>
        <taxon>Pseudomonadota</taxon>
        <taxon>Gammaproteobacteria</taxon>
        <taxon>Lysobacterales</taxon>
        <taxon>Lysobacteraceae</taxon>
        <taxon>Xanthomonas</taxon>
    </lineage>
</organism>
<feature type="transmembrane region" description="Helical" evidence="2">
    <location>
        <begin position="428"/>
        <end position="449"/>
    </location>
</feature>
<proteinExistence type="predicted"/>
<dbReference type="EMBL" id="CP126172">
    <property type="protein sequence ID" value="WOS41963.1"/>
    <property type="molecule type" value="Genomic_DNA"/>
</dbReference>
<gene>
    <name evidence="3" type="ORF">QN243_05770</name>
</gene>
<sequence length="564" mass="62211">MSWATEALGLPSDADARAIKRAYAKRLKTTRPDDDPAAFQQLYETYQAALAWAQTEAESETTTLPPCAGTRVEDANADVDTAPRLASTPRVEEAQVRPRSRPRAEAVRDPALEAELAQWQDDAYVQERATRILAAAQTLPAAKFGPWLRALPELWSFELRPRIGQAILSRVADDDTIMSDALFDALITCFSDEQDSEFRHALWTSRVLAVALGQSPDFLDHWLSQRVTTLSDDEHGAIGALVLRTLREQRASPQLGTIKALSKALRWSQFDYDQHDRLWLHDACKAARIQERMQRRLAALLPGSDSAALAEELEAAHWQKMTPRQAAALRACVVGSPSRWRCFLSALLPVRPMRMYRFCGIVEQWFPDGLPASLQPRHVRFWKQLGDPQRPHGWQLAINLTRGLAVAALVAICAILMLPFAGTASISLTFPVLATGLAIWSALVLAQMAARWQARTTLTGTGKRLAHCWALPAASAFVLTVMRSGTYGAAISAALAYAAVFRVTGRMEADSRTASMPMLTFVALGTPALIAAQAGAWPGTLFALLLWAISFIQDTQRQALQRQR</sequence>
<evidence type="ECO:0000256" key="1">
    <source>
        <dbReference type="SAM" id="MobiDB-lite"/>
    </source>
</evidence>
<keyword evidence="2" id="KW-0472">Membrane</keyword>
<protein>
    <submittedName>
        <fullName evidence="3">J domain-containing protein</fullName>
    </submittedName>
</protein>
<keyword evidence="4" id="KW-1185">Reference proteome</keyword>
<accession>A0ABZ0JQ66</accession>
<dbReference type="Proteomes" id="UP001302020">
    <property type="component" value="Chromosome"/>
</dbReference>
<dbReference type="CDD" id="cd06257">
    <property type="entry name" value="DnaJ"/>
    <property type="match status" value="1"/>
</dbReference>
<evidence type="ECO:0000313" key="4">
    <source>
        <dbReference type="Proteomes" id="UP001302020"/>
    </source>
</evidence>
<keyword evidence="2" id="KW-1133">Transmembrane helix</keyword>
<feature type="transmembrane region" description="Helical" evidence="2">
    <location>
        <begin position="469"/>
        <end position="501"/>
    </location>
</feature>
<name>A0ABZ0JQ66_9XANT</name>
<feature type="compositionally biased region" description="Basic and acidic residues" evidence="1">
    <location>
        <begin position="90"/>
        <end position="107"/>
    </location>
</feature>
<keyword evidence="2" id="KW-0812">Transmembrane</keyword>
<feature type="transmembrane region" description="Helical" evidence="2">
    <location>
        <begin position="400"/>
        <end position="421"/>
    </location>
</feature>